<sequence length="187" mass="20215">MIRLLLSLLLVGVTALLLAFLQSTTPSYAVLTGPIETAGLQKDTVSSKTFSVKVAKVLRAKTIAFTSYGKPIERQTEGVWLIISVELQSKYDTMTIQAAAIEGASGRSYRQTHRADGAPRLIPSKDLQPGLPTTGIFIFELPEGETSNMTLVLSRQPSPQLDSEIRVKLDGGSIETRDRAEIGNNGV</sequence>
<evidence type="ECO:0008006" key="4">
    <source>
        <dbReference type="Google" id="ProtNLM"/>
    </source>
</evidence>
<dbReference type="EMBL" id="FMAC01000006">
    <property type="protein sequence ID" value="SCB28604.1"/>
    <property type="molecule type" value="Genomic_DNA"/>
</dbReference>
<keyword evidence="1" id="KW-0732">Signal</keyword>
<gene>
    <name evidence="2" type="ORF">GA0061100_106407</name>
</gene>
<proteinExistence type="predicted"/>
<keyword evidence="3" id="KW-1185">Reference proteome</keyword>
<dbReference type="OrthoDB" id="7375531at2"/>
<organism evidence="2 3">
    <name type="scientific">Rhizobium hainanense</name>
    <dbReference type="NCBI Taxonomy" id="52131"/>
    <lineage>
        <taxon>Bacteria</taxon>
        <taxon>Pseudomonadati</taxon>
        <taxon>Pseudomonadota</taxon>
        <taxon>Alphaproteobacteria</taxon>
        <taxon>Hyphomicrobiales</taxon>
        <taxon>Rhizobiaceae</taxon>
        <taxon>Rhizobium/Agrobacterium group</taxon>
        <taxon>Rhizobium</taxon>
    </lineage>
</organism>
<dbReference type="AlphaFoldDB" id="A0A1C3VM84"/>
<reference evidence="3" key="1">
    <citation type="submission" date="2016-08" db="EMBL/GenBank/DDBJ databases">
        <authorList>
            <person name="Varghese N."/>
            <person name="Submissions Spin"/>
        </authorList>
    </citation>
    <scope>NUCLEOTIDE SEQUENCE [LARGE SCALE GENOMIC DNA]</scope>
    <source>
        <strain evidence="3">CCBAU 57015</strain>
    </source>
</reference>
<name>A0A1C3VM84_9HYPH</name>
<dbReference type="Gene3D" id="2.60.40.1240">
    <property type="match status" value="1"/>
</dbReference>
<dbReference type="Proteomes" id="UP000186228">
    <property type="component" value="Unassembled WGS sequence"/>
</dbReference>
<dbReference type="InterPro" id="IPR029050">
    <property type="entry name" value="Immunoprotect_excell_Ig-like"/>
</dbReference>
<dbReference type="RefSeq" id="WP_075854703.1">
    <property type="nucleotide sequence ID" value="NZ_FMAC01000006.1"/>
</dbReference>
<accession>A0A1C3VM84</accession>
<evidence type="ECO:0000313" key="3">
    <source>
        <dbReference type="Proteomes" id="UP000186228"/>
    </source>
</evidence>
<evidence type="ECO:0000313" key="2">
    <source>
        <dbReference type="EMBL" id="SCB28604.1"/>
    </source>
</evidence>
<dbReference type="STRING" id="52131.GA0061100_106407"/>
<protein>
    <recommendedName>
        <fullName evidence="4">DUF4352 domain-containing protein</fullName>
    </recommendedName>
</protein>
<evidence type="ECO:0000256" key="1">
    <source>
        <dbReference type="ARBA" id="ARBA00022729"/>
    </source>
</evidence>